<evidence type="ECO:0000313" key="11">
    <source>
        <dbReference type="Proteomes" id="UP001519293"/>
    </source>
</evidence>
<proteinExistence type="inferred from homology"/>
<dbReference type="PROSITE" id="PS00075">
    <property type="entry name" value="DHFR_1"/>
    <property type="match status" value="1"/>
</dbReference>
<dbReference type="Pfam" id="PF00186">
    <property type="entry name" value="DHFR_1"/>
    <property type="match status" value="1"/>
</dbReference>
<dbReference type="SUPFAM" id="SSF53597">
    <property type="entry name" value="Dihydrofolate reductase-like"/>
    <property type="match status" value="1"/>
</dbReference>
<dbReference type="InterPro" id="IPR001796">
    <property type="entry name" value="DHFR_dom"/>
</dbReference>
<dbReference type="PIRSF" id="PIRSF000194">
    <property type="entry name" value="DHFR"/>
    <property type="match status" value="1"/>
</dbReference>
<keyword evidence="5 7" id="KW-0521">NADP</keyword>
<evidence type="ECO:0000256" key="5">
    <source>
        <dbReference type="ARBA" id="ARBA00022857"/>
    </source>
</evidence>
<comment type="caution">
    <text evidence="10">The sequence shown here is derived from an EMBL/GenBank/DDBJ whole genome shotgun (WGS) entry which is preliminary data.</text>
</comment>
<gene>
    <name evidence="10" type="ORF">J2Z40_001815</name>
</gene>
<evidence type="ECO:0000256" key="8">
    <source>
        <dbReference type="RuleBase" id="RU004474"/>
    </source>
</evidence>
<comment type="pathway">
    <text evidence="1 7">Cofactor biosynthesis; tetrahydrofolate biosynthesis; 5,6,7,8-tetrahydrofolate from 7,8-dihydrofolate: step 1/1.</text>
</comment>
<keyword evidence="11" id="KW-1185">Reference proteome</keyword>
<dbReference type="Proteomes" id="UP001519293">
    <property type="component" value="Unassembled WGS sequence"/>
</dbReference>
<keyword evidence="4 7" id="KW-0554">One-carbon metabolism</keyword>
<evidence type="ECO:0000259" key="9">
    <source>
        <dbReference type="PROSITE" id="PS51330"/>
    </source>
</evidence>
<accession>A0ABS4RET9</accession>
<comment type="similarity">
    <text evidence="2 7 8">Belongs to the dihydrofolate reductase family.</text>
</comment>
<dbReference type="InterPro" id="IPR012259">
    <property type="entry name" value="DHFR"/>
</dbReference>
<dbReference type="InterPro" id="IPR017925">
    <property type="entry name" value="DHFR_CS"/>
</dbReference>
<keyword evidence="6 7" id="KW-0560">Oxidoreductase</keyword>
<dbReference type="RefSeq" id="WP_066395176.1">
    <property type="nucleotide sequence ID" value="NZ_JAGIKZ010000008.1"/>
</dbReference>
<reference evidence="10 11" key="1">
    <citation type="submission" date="2021-03" db="EMBL/GenBank/DDBJ databases">
        <title>Genomic Encyclopedia of Type Strains, Phase IV (KMG-IV): sequencing the most valuable type-strain genomes for metagenomic binning, comparative biology and taxonomic classification.</title>
        <authorList>
            <person name="Goeker M."/>
        </authorList>
    </citation>
    <scope>NUCLEOTIDE SEQUENCE [LARGE SCALE GENOMIC DNA]</scope>
    <source>
        <strain evidence="10 11">DSM 26675</strain>
    </source>
</reference>
<feature type="domain" description="DHFR" evidence="9">
    <location>
        <begin position="1"/>
        <end position="160"/>
    </location>
</feature>
<dbReference type="PANTHER" id="PTHR48069">
    <property type="entry name" value="DIHYDROFOLATE REDUCTASE"/>
    <property type="match status" value="1"/>
</dbReference>
<evidence type="ECO:0000256" key="2">
    <source>
        <dbReference type="ARBA" id="ARBA00009539"/>
    </source>
</evidence>
<evidence type="ECO:0000313" key="10">
    <source>
        <dbReference type="EMBL" id="MBP2241253.1"/>
    </source>
</evidence>
<dbReference type="CDD" id="cd00209">
    <property type="entry name" value="DHFR"/>
    <property type="match status" value="1"/>
</dbReference>
<dbReference type="PROSITE" id="PS51330">
    <property type="entry name" value="DHFR_2"/>
    <property type="match status" value="1"/>
</dbReference>
<organism evidence="10 11">
    <name type="scientific">Cytobacillus eiseniae</name>
    <dbReference type="NCBI Taxonomy" id="762947"/>
    <lineage>
        <taxon>Bacteria</taxon>
        <taxon>Bacillati</taxon>
        <taxon>Bacillota</taxon>
        <taxon>Bacilli</taxon>
        <taxon>Bacillales</taxon>
        <taxon>Bacillaceae</taxon>
        <taxon>Cytobacillus</taxon>
    </lineage>
</organism>
<dbReference type="GO" id="GO:0004146">
    <property type="term" value="F:dihydrofolate reductase activity"/>
    <property type="evidence" value="ECO:0007669"/>
    <property type="project" value="UniProtKB-EC"/>
</dbReference>
<sequence>MISLMWAMDNNRVIGVNNQLPWHLPEDLKFFKRTTMGHPIAMGRKTWDSIGRPLPGRENIVITRNQDFACEGCTIMKSIDALLEYSKQTDEEIFVIGGAEIFSLILPKADKLYLTRIHHEFEGDTFFPELILAEWTLISKEKGIRNEKNPYDYDFEIYTRNT</sequence>
<evidence type="ECO:0000256" key="6">
    <source>
        <dbReference type="ARBA" id="ARBA00023002"/>
    </source>
</evidence>
<dbReference type="PRINTS" id="PR00070">
    <property type="entry name" value="DHFR"/>
</dbReference>
<dbReference type="Gene3D" id="3.40.430.10">
    <property type="entry name" value="Dihydrofolate Reductase, subunit A"/>
    <property type="match status" value="1"/>
</dbReference>
<dbReference type="InterPro" id="IPR024072">
    <property type="entry name" value="DHFR-like_dom_sf"/>
</dbReference>
<dbReference type="PANTHER" id="PTHR48069:SF3">
    <property type="entry name" value="DIHYDROFOLATE REDUCTASE"/>
    <property type="match status" value="1"/>
</dbReference>
<comment type="function">
    <text evidence="7">Key enzyme in folate metabolism. Catalyzes an essential reaction for de novo glycine and purine synthesis, and for DNA precursor synthesis.</text>
</comment>
<evidence type="ECO:0000256" key="7">
    <source>
        <dbReference type="PIRNR" id="PIRNR000194"/>
    </source>
</evidence>
<comment type="catalytic activity">
    <reaction evidence="7">
        <text>(6S)-5,6,7,8-tetrahydrofolate + NADP(+) = 7,8-dihydrofolate + NADPH + H(+)</text>
        <dbReference type="Rhea" id="RHEA:15009"/>
        <dbReference type="ChEBI" id="CHEBI:15378"/>
        <dbReference type="ChEBI" id="CHEBI:57451"/>
        <dbReference type="ChEBI" id="CHEBI:57453"/>
        <dbReference type="ChEBI" id="CHEBI:57783"/>
        <dbReference type="ChEBI" id="CHEBI:58349"/>
        <dbReference type="EC" id="1.5.1.3"/>
    </reaction>
</comment>
<evidence type="ECO:0000256" key="3">
    <source>
        <dbReference type="ARBA" id="ARBA00012856"/>
    </source>
</evidence>
<evidence type="ECO:0000256" key="4">
    <source>
        <dbReference type="ARBA" id="ARBA00022563"/>
    </source>
</evidence>
<evidence type="ECO:0000256" key="1">
    <source>
        <dbReference type="ARBA" id="ARBA00004903"/>
    </source>
</evidence>
<dbReference type="EC" id="1.5.1.3" evidence="3 7"/>
<name>A0ABS4RET9_9BACI</name>
<dbReference type="EMBL" id="JAGIKZ010000008">
    <property type="protein sequence ID" value="MBP2241253.1"/>
    <property type="molecule type" value="Genomic_DNA"/>
</dbReference>
<protein>
    <recommendedName>
        <fullName evidence="3 7">Dihydrofolate reductase</fullName>
        <ecNumber evidence="3 7">1.5.1.3</ecNumber>
    </recommendedName>
</protein>